<proteinExistence type="predicted"/>
<dbReference type="AlphaFoldDB" id="A0A0A9F515"/>
<feature type="chain" id="PRO_5002064561" evidence="1">
    <location>
        <begin position="29"/>
        <end position="54"/>
    </location>
</feature>
<organism evidence="2">
    <name type="scientific">Arundo donax</name>
    <name type="common">Giant reed</name>
    <name type="synonym">Donax arundinaceus</name>
    <dbReference type="NCBI Taxonomy" id="35708"/>
    <lineage>
        <taxon>Eukaryota</taxon>
        <taxon>Viridiplantae</taxon>
        <taxon>Streptophyta</taxon>
        <taxon>Embryophyta</taxon>
        <taxon>Tracheophyta</taxon>
        <taxon>Spermatophyta</taxon>
        <taxon>Magnoliopsida</taxon>
        <taxon>Liliopsida</taxon>
        <taxon>Poales</taxon>
        <taxon>Poaceae</taxon>
        <taxon>PACMAD clade</taxon>
        <taxon>Arundinoideae</taxon>
        <taxon>Arundineae</taxon>
        <taxon>Arundo</taxon>
    </lineage>
</organism>
<keyword evidence="1" id="KW-0732">Signal</keyword>
<protein>
    <submittedName>
        <fullName evidence="2">Et5</fullName>
    </submittedName>
</protein>
<evidence type="ECO:0000313" key="2">
    <source>
        <dbReference type="EMBL" id="JAE05226.1"/>
    </source>
</evidence>
<feature type="signal peptide" evidence="1">
    <location>
        <begin position="1"/>
        <end position="28"/>
    </location>
</feature>
<reference evidence="2" key="2">
    <citation type="journal article" date="2015" name="Data Brief">
        <title>Shoot transcriptome of the giant reed, Arundo donax.</title>
        <authorList>
            <person name="Barrero R.A."/>
            <person name="Guerrero F.D."/>
            <person name="Moolhuijzen P."/>
            <person name="Goolsby J.A."/>
            <person name="Tidwell J."/>
            <person name="Bellgard S.E."/>
            <person name="Bellgard M.I."/>
        </authorList>
    </citation>
    <scope>NUCLEOTIDE SEQUENCE</scope>
    <source>
        <tissue evidence="2">Shoot tissue taken approximately 20 cm above the soil surface</tissue>
    </source>
</reference>
<name>A0A0A9F515_ARUDO</name>
<evidence type="ECO:0000256" key="1">
    <source>
        <dbReference type="SAM" id="SignalP"/>
    </source>
</evidence>
<sequence length="54" mass="6490">MLLCFSACNFQVTIFSMFVLSLLHLCYAEFSPFYSECSRHVGLLLWRRGWPRRR</sequence>
<dbReference type="EMBL" id="GBRH01192670">
    <property type="protein sequence ID" value="JAE05226.1"/>
    <property type="molecule type" value="Transcribed_RNA"/>
</dbReference>
<reference evidence="2" key="1">
    <citation type="submission" date="2014-09" db="EMBL/GenBank/DDBJ databases">
        <authorList>
            <person name="Magalhaes I.L.F."/>
            <person name="Oliveira U."/>
            <person name="Santos F.R."/>
            <person name="Vidigal T.H.D.A."/>
            <person name="Brescovit A.D."/>
            <person name="Santos A.J."/>
        </authorList>
    </citation>
    <scope>NUCLEOTIDE SEQUENCE</scope>
    <source>
        <tissue evidence="2">Shoot tissue taken approximately 20 cm above the soil surface</tissue>
    </source>
</reference>
<accession>A0A0A9F515</accession>